<dbReference type="Pfam" id="PF05795">
    <property type="entry name" value="Plasmodium_Vir"/>
    <property type="match status" value="1"/>
</dbReference>
<name>A0A565A4D0_PLAVI</name>
<protein>
    <submittedName>
        <fullName evidence="2">VIR protein</fullName>
    </submittedName>
</protein>
<dbReference type="InterPro" id="IPR008780">
    <property type="entry name" value="Plasmodium_Vir"/>
</dbReference>
<gene>
    <name evidence="2" type="ORF">PVP01_0003820</name>
</gene>
<dbReference type="EMBL" id="FLZR02000009">
    <property type="protein sequence ID" value="VUZ99667.1"/>
    <property type="molecule type" value="Genomic_DNA"/>
</dbReference>
<evidence type="ECO:0000256" key="1">
    <source>
        <dbReference type="SAM" id="MobiDB-lite"/>
    </source>
</evidence>
<sequence>MELQSKIVYKEIETDNSDLYNYDQKCDIKFFRTGNEHIKKICKKFLRFIEKSSLWNIQDSSYDVCLQVNYWLYDKLASILGSSNTDNIEITFGSFQLVGKYNMNTKARITYNERCKPDFEIFEEDNWDKRKELYEHYINYDILFSMAQGYSPICEEYYGKIQEMISVYKFFEEKCNQDGYKCPDVFNKCKEKNIVSALEKLPCHETMKAKSVPTSEDGSSHHPPRPAEGSLVHAGGPTAESNTQLESEDSGIGKKVTHTVLGAAPVLLTATALYRYTPFGSWIRKLRGGSTNSMNSMEGFSPYTQESGDMFSDDSANFISYQPI</sequence>
<organism evidence="2">
    <name type="scientific">Plasmodium vivax</name>
    <name type="common">malaria parasite P. vivax</name>
    <dbReference type="NCBI Taxonomy" id="5855"/>
    <lineage>
        <taxon>Eukaryota</taxon>
        <taxon>Sar</taxon>
        <taxon>Alveolata</taxon>
        <taxon>Apicomplexa</taxon>
        <taxon>Aconoidasida</taxon>
        <taxon>Haemosporida</taxon>
        <taxon>Plasmodiidae</taxon>
        <taxon>Plasmodium</taxon>
        <taxon>Plasmodium (Plasmodium)</taxon>
    </lineage>
</organism>
<accession>A0A565A4D0</accession>
<dbReference type="VEuPathDB" id="PlasmoDB:PVX_072690"/>
<dbReference type="VEuPathDB" id="PlasmoDB:PVPAM_040012200"/>
<dbReference type="VEuPathDB" id="PlasmoDB:PVW1_140083300"/>
<dbReference type="VEuPathDB" id="PlasmoDB:PVP01_0003820"/>
<dbReference type="OrthoDB" id="381111at2759"/>
<dbReference type="AlphaFoldDB" id="A0A565A4D0"/>
<feature type="region of interest" description="Disordered" evidence="1">
    <location>
        <begin position="208"/>
        <end position="251"/>
    </location>
</feature>
<proteinExistence type="predicted"/>
<dbReference type="Proteomes" id="UP000220605">
    <property type="component" value="Unassembled WGS sequence"/>
</dbReference>
<reference evidence="2" key="1">
    <citation type="submission" date="2016-07" db="EMBL/GenBank/DDBJ databases">
        <authorList>
            <consortium name="Pathogen Informatics"/>
        </authorList>
    </citation>
    <scope>NUCLEOTIDE SEQUENCE</scope>
</reference>
<evidence type="ECO:0000313" key="2">
    <source>
        <dbReference type="EMBL" id="VUZ99667.1"/>
    </source>
</evidence>